<protein>
    <submittedName>
        <fullName evidence="2">Uncharacterized protein</fullName>
    </submittedName>
</protein>
<dbReference type="AlphaFoldDB" id="A0AAD3Y0M3"/>
<reference evidence="2" key="1">
    <citation type="submission" date="2023-05" db="EMBL/GenBank/DDBJ databases">
        <title>Nepenthes gracilis genome sequencing.</title>
        <authorList>
            <person name="Fukushima K."/>
        </authorList>
    </citation>
    <scope>NUCLEOTIDE SEQUENCE</scope>
    <source>
        <strain evidence="2">SING2019-196</strain>
    </source>
</reference>
<feature type="region of interest" description="Disordered" evidence="1">
    <location>
        <begin position="1"/>
        <end position="21"/>
    </location>
</feature>
<evidence type="ECO:0000256" key="1">
    <source>
        <dbReference type="SAM" id="MobiDB-lite"/>
    </source>
</evidence>
<proteinExistence type="predicted"/>
<name>A0AAD3Y0M3_NEPGR</name>
<organism evidence="2 3">
    <name type="scientific">Nepenthes gracilis</name>
    <name type="common">Slender pitcher plant</name>
    <dbReference type="NCBI Taxonomy" id="150966"/>
    <lineage>
        <taxon>Eukaryota</taxon>
        <taxon>Viridiplantae</taxon>
        <taxon>Streptophyta</taxon>
        <taxon>Embryophyta</taxon>
        <taxon>Tracheophyta</taxon>
        <taxon>Spermatophyta</taxon>
        <taxon>Magnoliopsida</taxon>
        <taxon>eudicotyledons</taxon>
        <taxon>Gunneridae</taxon>
        <taxon>Pentapetalae</taxon>
        <taxon>Caryophyllales</taxon>
        <taxon>Nepenthaceae</taxon>
        <taxon>Nepenthes</taxon>
    </lineage>
</organism>
<evidence type="ECO:0000313" key="2">
    <source>
        <dbReference type="EMBL" id="GMH23219.1"/>
    </source>
</evidence>
<keyword evidence="3" id="KW-1185">Reference proteome</keyword>
<gene>
    <name evidence="2" type="ORF">Nepgr_025062</name>
</gene>
<dbReference type="EMBL" id="BSYO01000026">
    <property type="protein sequence ID" value="GMH23219.1"/>
    <property type="molecule type" value="Genomic_DNA"/>
</dbReference>
<sequence length="151" mass="16866">MSVRKTSHWPSARQSEIDRLRTSSPRQAAWGLLYTSWLRASRPKRPPMIWLRARRHGSNHCSLRHLVKRTEAACGDLLEQKRAPSVYNGRGLGPQLGDYNALSRGHTPPAIIRDRGLDPGVWLPWPDNLANPCCGSTGLAMTSTLPDRASH</sequence>
<dbReference type="Proteomes" id="UP001279734">
    <property type="component" value="Unassembled WGS sequence"/>
</dbReference>
<comment type="caution">
    <text evidence="2">The sequence shown here is derived from an EMBL/GenBank/DDBJ whole genome shotgun (WGS) entry which is preliminary data.</text>
</comment>
<accession>A0AAD3Y0M3</accession>
<evidence type="ECO:0000313" key="3">
    <source>
        <dbReference type="Proteomes" id="UP001279734"/>
    </source>
</evidence>